<accession>A0ABV1ABI2</accession>
<comment type="caution">
    <text evidence="5">The sequence shown here is derived from an EMBL/GenBank/DDBJ whole genome shotgun (WGS) entry which is preliminary data.</text>
</comment>
<evidence type="ECO:0000256" key="1">
    <source>
        <dbReference type="ARBA" id="ARBA00022679"/>
    </source>
</evidence>
<evidence type="ECO:0000313" key="6">
    <source>
        <dbReference type="Proteomes" id="UP001469553"/>
    </source>
</evidence>
<sequence length="387" mass="43640">MSNFNNIDNLDDAEDSGVVQIGPRSDHYDGDLASTLPLMNSQSETDDGRFSEAPKEDLLQDMVSSSVENLALPQSSTGGVENPKGTRYAHIRRAMILDDLLNVFMDKSVMDFELKMEFNDEMVVDNSGVSRKVYTAFWEQFLELCEGEEERVPKLRTDFSEDRWHALGRIWAKGLIDHGIIPVRLSKAFIVASLLGLPSVEEEVLMSSFARYLSNSERITIEKALDGVLGEDEEENLLDLFSWMGAHSIPSQENIRPAIQIMAHKAILQEPKYIIDCFSKTLKDVALNLPDTADVLSLYESKKATNKNVADMLQTDALYLSQKEQTTFNYLQRYIKNADQHKLEKFLRFCTGSFVLCTEQIKVTFNAETCFGRRPVAHTCGAIVDVP</sequence>
<evidence type="ECO:0000256" key="2">
    <source>
        <dbReference type="ARBA" id="ARBA00022786"/>
    </source>
</evidence>
<dbReference type="Gene3D" id="3.90.1750.10">
    <property type="entry name" value="Hect, E3 ligase catalytic domains"/>
    <property type="match status" value="1"/>
</dbReference>
<dbReference type="Pfam" id="PF00632">
    <property type="entry name" value="HECT"/>
    <property type="match status" value="1"/>
</dbReference>
<dbReference type="InterPro" id="IPR000569">
    <property type="entry name" value="HECT_dom"/>
</dbReference>
<dbReference type="EMBL" id="JAHRIP010087545">
    <property type="protein sequence ID" value="MEQ2315924.1"/>
    <property type="molecule type" value="Genomic_DNA"/>
</dbReference>
<keyword evidence="1" id="KW-0808">Transferase</keyword>
<keyword evidence="2" id="KW-0833">Ubl conjugation pathway</keyword>
<keyword evidence="6" id="KW-1185">Reference proteome</keyword>
<gene>
    <name evidence="5" type="ORF">AMECASPLE_027449</name>
</gene>
<proteinExistence type="predicted"/>
<protein>
    <recommendedName>
        <fullName evidence="4">HECT domain-containing protein</fullName>
    </recommendedName>
</protein>
<reference evidence="5 6" key="1">
    <citation type="submission" date="2021-06" db="EMBL/GenBank/DDBJ databases">
        <authorList>
            <person name="Palmer J.M."/>
        </authorList>
    </citation>
    <scope>NUCLEOTIDE SEQUENCE [LARGE SCALE GENOMIC DNA]</scope>
    <source>
        <strain evidence="5 6">AS_MEX2019</strain>
        <tissue evidence="5">Muscle</tissue>
    </source>
</reference>
<evidence type="ECO:0000256" key="3">
    <source>
        <dbReference type="SAM" id="MobiDB-lite"/>
    </source>
</evidence>
<organism evidence="5 6">
    <name type="scientific">Ameca splendens</name>
    <dbReference type="NCBI Taxonomy" id="208324"/>
    <lineage>
        <taxon>Eukaryota</taxon>
        <taxon>Metazoa</taxon>
        <taxon>Chordata</taxon>
        <taxon>Craniata</taxon>
        <taxon>Vertebrata</taxon>
        <taxon>Euteleostomi</taxon>
        <taxon>Actinopterygii</taxon>
        <taxon>Neopterygii</taxon>
        <taxon>Teleostei</taxon>
        <taxon>Neoteleostei</taxon>
        <taxon>Acanthomorphata</taxon>
        <taxon>Ovalentaria</taxon>
        <taxon>Atherinomorphae</taxon>
        <taxon>Cyprinodontiformes</taxon>
        <taxon>Goodeidae</taxon>
        <taxon>Ameca</taxon>
    </lineage>
</organism>
<evidence type="ECO:0000259" key="4">
    <source>
        <dbReference type="Pfam" id="PF00632"/>
    </source>
</evidence>
<dbReference type="Proteomes" id="UP001469553">
    <property type="component" value="Unassembled WGS sequence"/>
</dbReference>
<evidence type="ECO:0000313" key="5">
    <source>
        <dbReference type="EMBL" id="MEQ2315924.1"/>
    </source>
</evidence>
<dbReference type="SUPFAM" id="SSF56204">
    <property type="entry name" value="Hect, E3 ligase catalytic domain"/>
    <property type="match status" value="1"/>
</dbReference>
<feature type="region of interest" description="Disordered" evidence="3">
    <location>
        <begin position="15"/>
        <end position="50"/>
    </location>
</feature>
<dbReference type="InterPro" id="IPR035983">
    <property type="entry name" value="Hect_E3_ubiquitin_ligase"/>
</dbReference>
<name>A0ABV1ABI2_9TELE</name>
<feature type="domain" description="HECT" evidence="4">
    <location>
        <begin position="153"/>
        <end position="386"/>
    </location>
</feature>